<comment type="caution">
    <text evidence="8">The sequence shown here is derived from an EMBL/GenBank/DDBJ whole genome shotgun (WGS) entry which is preliminary data.</text>
</comment>
<keyword evidence="5 6" id="KW-0472">Membrane</keyword>
<feature type="transmembrane region" description="Helical" evidence="6">
    <location>
        <begin position="155"/>
        <end position="178"/>
    </location>
</feature>
<proteinExistence type="predicted"/>
<evidence type="ECO:0000313" key="8">
    <source>
        <dbReference type="EMBL" id="OBV36572.1"/>
    </source>
</evidence>
<dbReference type="CDD" id="cd17319">
    <property type="entry name" value="MFS_ExuT_GudP_like"/>
    <property type="match status" value="1"/>
</dbReference>
<dbReference type="GO" id="GO:0016020">
    <property type="term" value="C:membrane"/>
    <property type="evidence" value="ECO:0007669"/>
    <property type="project" value="UniProtKB-SubCell"/>
</dbReference>
<keyword evidence="4 6" id="KW-1133">Transmembrane helix</keyword>
<feature type="domain" description="Major facilitator superfamily (MFS) profile" evidence="7">
    <location>
        <begin position="31"/>
        <end position="438"/>
    </location>
</feature>
<feature type="transmembrane region" description="Helical" evidence="6">
    <location>
        <begin position="381"/>
        <end position="402"/>
    </location>
</feature>
<evidence type="ECO:0000259" key="7">
    <source>
        <dbReference type="PROSITE" id="PS50850"/>
    </source>
</evidence>
<gene>
    <name evidence="8" type="ORF">ASR47_100144</name>
</gene>
<evidence type="ECO:0000256" key="5">
    <source>
        <dbReference type="ARBA" id="ARBA00023136"/>
    </source>
</evidence>
<feature type="transmembrane region" description="Helical" evidence="6">
    <location>
        <begin position="257"/>
        <end position="278"/>
    </location>
</feature>
<feature type="transmembrane region" description="Helical" evidence="6">
    <location>
        <begin position="31"/>
        <end position="54"/>
    </location>
</feature>
<dbReference type="GO" id="GO:0022857">
    <property type="term" value="F:transmembrane transporter activity"/>
    <property type="evidence" value="ECO:0007669"/>
    <property type="project" value="InterPro"/>
</dbReference>
<reference evidence="8 9" key="1">
    <citation type="submission" date="2016-04" db="EMBL/GenBank/DDBJ databases">
        <title>Draft genome sequence of Janthinobacterium psychrotolerans sp. nov., isolated from freshwater sediments in Denmark.</title>
        <authorList>
            <person name="Gong X."/>
            <person name="Skrivergaard S."/>
            <person name="Korsgaard B.S."/>
            <person name="Schreiber L."/>
            <person name="Marshall I.P."/>
            <person name="Finster K."/>
            <person name="Schramm A."/>
        </authorList>
    </citation>
    <scope>NUCLEOTIDE SEQUENCE [LARGE SCALE GENOMIC DNA]</scope>
    <source>
        <strain evidence="8 9">S3-2</strain>
    </source>
</reference>
<dbReference type="STRING" id="1747903.ASR47_100144"/>
<comment type="subcellular location">
    <subcellularLocation>
        <location evidence="1">Membrane</location>
        <topology evidence="1">Multi-pass membrane protein</topology>
    </subcellularLocation>
</comment>
<dbReference type="RefSeq" id="WP_065310381.1">
    <property type="nucleotide sequence ID" value="NZ_LOCQ01000062.1"/>
</dbReference>
<evidence type="ECO:0000256" key="1">
    <source>
        <dbReference type="ARBA" id="ARBA00004141"/>
    </source>
</evidence>
<keyword evidence="2" id="KW-0813">Transport</keyword>
<evidence type="ECO:0000256" key="6">
    <source>
        <dbReference type="SAM" id="Phobius"/>
    </source>
</evidence>
<dbReference type="PATRIC" id="fig|1747903.4.peg.47"/>
<keyword evidence="9" id="KW-1185">Reference proteome</keyword>
<organism evidence="8 9">
    <name type="scientific">Janthinobacterium psychrotolerans</name>
    <dbReference type="NCBI Taxonomy" id="1747903"/>
    <lineage>
        <taxon>Bacteria</taxon>
        <taxon>Pseudomonadati</taxon>
        <taxon>Pseudomonadota</taxon>
        <taxon>Betaproteobacteria</taxon>
        <taxon>Burkholderiales</taxon>
        <taxon>Oxalobacteraceae</taxon>
        <taxon>Janthinobacterium</taxon>
    </lineage>
</organism>
<feature type="transmembrane region" description="Helical" evidence="6">
    <location>
        <begin position="290"/>
        <end position="312"/>
    </location>
</feature>
<dbReference type="Proteomes" id="UP000092713">
    <property type="component" value="Unassembled WGS sequence"/>
</dbReference>
<evidence type="ECO:0000256" key="3">
    <source>
        <dbReference type="ARBA" id="ARBA00022692"/>
    </source>
</evidence>
<dbReference type="OrthoDB" id="5441967at2"/>
<dbReference type="EMBL" id="LOCQ01000062">
    <property type="protein sequence ID" value="OBV36572.1"/>
    <property type="molecule type" value="Genomic_DNA"/>
</dbReference>
<dbReference type="InterPro" id="IPR036259">
    <property type="entry name" value="MFS_trans_sf"/>
</dbReference>
<evidence type="ECO:0000256" key="4">
    <source>
        <dbReference type="ARBA" id="ARBA00022989"/>
    </source>
</evidence>
<sequence>MYNAITGAGAAPPATAADADNALYRKVTGHIIPFLFVCYVISFLDRINIGFAQLQMKQDLGFSDAMYGLGAAVFYVGYVLFEVPSNLLLAKYGARKTFVRIMLLWGAASVSMAWVSTPMQFYLLRFTLGVFEAGFFPGIVLYLTYWYPPLRRASVLSFFFAGVAVACVIGGLVSGWIMRDMAGVLGLKGWQWMFALEGAPALALAVIAFFYLDDGPRDAKWLGQHEKARLADNLADDAPPAGSGAARGAAWFSNPRVYLYAFIYFALTCGSLTLSFWMPLMIRDFGVQDVLMVSLYSVIPNAIGAVGVILIARLADRRAQHGKFFAACTVGGALALAALTTHPSSLALALLLLSVATTLIFSALPIFWAMPTALLPREGRAGGIAMISSCGITSGIVAPWAIGQIKTATGSMDIALYILAVLLVVSAAVLLASLARPTPGAGRTRP</sequence>
<protein>
    <submittedName>
        <fullName evidence="8">Nitrate/nitrite transporter NarK</fullName>
    </submittedName>
</protein>
<dbReference type="Gene3D" id="1.20.1250.20">
    <property type="entry name" value="MFS general substrate transporter like domains"/>
    <property type="match status" value="2"/>
</dbReference>
<feature type="transmembrane region" description="Helical" evidence="6">
    <location>
        <begin position="122"/>
        <end position="143"/>
    </location>
</feature>
<feature type="transmembrane region" description="Helical" evidence="6">
    <location>
        <begin position="66"/>
        <end position="90"/>
    </location>
</feature>
<dbReference type="Pfam" id="PF07690">
    <property type="entry name" value="MFS_1"/>
    <property type="match status" value="1"/>
</dbReference>
<feature type="transmembrane region" description="Helical" evidence="6">
    <location>
        <begin position="346"/>
        <end position="369"/>
    </location>
</feature>
<name>A0A1A7BSS8_9BURK</name>
<dbReference type="FunFam" id="1.20.1250.20:FF:000018">
    <property type="entry name" value="MFS transporter permease"/>
    <property type="match status" value="1"/>
</dbReference>
<feature type="transmembrane region" description="Helical" evidence="6">
    <location>
        <begin position="324"/>
        <end position="340"/>
    </location>
</feature>
<keyword evidence="3 6" id="KW-0812">Transmembrane</keyword>
<feature type="transmembrane region" description="Helical" evidence="6">
    <location>
        <begin position="414"/>
        <end position="435"/>
    </location>
</feature>
<dbReference type="InterPro" id="IPR011701">
    <property type="entry name" value="MFS"/>
</dbReference>
<dbReference type="PANTHER" id="PTHR43791:SF36">
    <property type="entry name" value="TRANSPORTER, PUTATIVE (AFU_ORTHOLOGUE AFUA_6G08340)-RELATED"/>
    <property type="match status" value="1"/>
</dbReference>
<evidence type="ECO:0000313" key="9">
    <source>
        <dbReference type="Proteomes" id="UP000092713"/>
    </source>
</evidence>
<evidence type="ECO:0000256" key="2">
    <source>
        <dbReference type="ARBA" id="ARBA00022448"/>
    </source>
</evidence>
<dbReference type="AlphaFoldDB" id="A0A1A7BSS8"/>
<dbReference type="InterPro" id="IPR020846">
    <property type="entry name" value="MFS_dom"/>
</dbReference>
<accession>A0A1A7BSS8</accession>
<feature type="transmembrane region" description="Helical" evidence="6">
    <location>
        <begin position="97"/>
        <end position="116"/>
    </location>
</feature>
<dbReference type="PROSITE" id="PS50850">
    <property type="entry name" value="MFS"/>
    <property type="match status" value="1"/>
</dbReference>
<dbReference type="SUPFAM" id="SSF103473">
    <property type="entry name" value="MFS general substrate transporter"/>
    <property type="match status" value="1"/>
</dbReference>
<dbReference type="PANTHER" id="PTHR43791">
    <property type="entry name" value="PERMEASE-RELATED"/>
    <property type="match status" value="1"/>
</dbReference>
<feature type="transmembrane region" description="Helical" evidence="6">
    <location>
        <begin position="190"/>
        <end position="212"/>
    </location>
</feature>